<evidence type="ECO:0000256" key="2">
    <source>
        <dbReference type="ARBA" id="ARBA00005912"/>
    </source>
</evidence>
<comment type="similarity">
    <text evidence="2 5">Belongs to the RRF family.</text>
</comment>
<dbReference type="SUPFAM" id="SSF55194">
    <property type="entry name" value="Ribosome recycling factor, RRF"/>
    <property type="match status" value="1"/>
</dbReference>
<dbReference type="GO" id="GO:0043023">
    <property type="term" value="F:ribosomal large subunit binding"/>
    <property type="evidence" value="ECO:0007669"/>
    <property type="project" value="TreeGrafter"/>
</dbReference>
<dbReference type="FunFam" id="3.30.1360.40:FF:000001">
    <property type="entry name" value="Ribosome-recycling factor"/>
    <property type="match status" value="1"/>
</dbReference>
<dbReference type="NCBIfam" id="TIGR00496">
    <property type="entry name" value="frr"/>
    <property type="match status" value="1"/>
</dbReference>
<dbReference type="GO" id="GO:0006415">
    <property type="term" value="P:translational termination"/>
    <property type="evidence" value="ECO:0007669"/>
    <property type="project" value="UniProtKB-UniRule"/>
</dbReference>
<dbReference type="InterPro" id="IPR023584">
    <property type="entry name" value="Ribosome_recyc_fac_dom"/>
</dbReference>
<dbReference type="AlphaFoldDB" id="A0A0G0LW40"/>
<accession>A0A0G0LW40</accession>
<reference evidence="7" key="1">
    <citation type="journal article" date="2015" name="Nature">
        <title>rRNA introns, odd ribosomes, and small enigmatic genomes across a large radiation of phyla.</title>
        <authorList>
            <person name="Brown C.T."/>
            <person name="Hug L.A."/>
            <person name="Thomas B.C."/>
            <person name="Sharon I."/>
            <person name="Castelle C.J."/>
            <person name="Singh A."/>
            <person name="Wilkins M.J."/>
            <person name="Williams K.H."/>
            <person name="Banfield J.F."/>
        </authorList>
    </citation>
    <scope>NUCLEOTIDE SEQUENCE [LARGE SCALE GENOMIC DNA]</scope>
</reference>
<comment type="function">
    <text evidence="5">Responsible for the release of ribosomes from messenger RNA at the termination of protein biosynthesis. May increase the efficiency of translation by recycling ribosomes from one round of translation to another.</text>
</comment>
<dbReference type="Proteomes" id="UP000034207">
    <property type="component" value="Unassembled WGS sequence"/>
</dbReference>
<dbReference type="Gene3D" id="3.30.1360.40">
    <property type="match status" value="1"/>
</dbReference>
<sequence length="184" mass="20471">MDEHIKKFESSLMKAVEYLENELSGLRTGRANAALVEDIDVEAYGNSMKLKGVASISIPDAKSIMISPWDPGIIAAIEKSISVSGLNLNPTNMGDHLRINIPSLTEERRKELTKVVKEKGEEAKVSLRNLRHELVSEIKKSKNDGVITEDEAYKADDKVNKTVSKYNEAIDKIVASKQQEMMEV</sequence>
<feature type="domain" description="Ribosome recycling factor" evidence="6">
    <location>
        <begin position="19"/>
        <end position="182"/>
    </location>
</feature>
<evidence type="ECO:0000256" key="5">
    <source>
        <dbReference type="HAMAP-Rule" id="MF_00040"/>
    </source>
</evidence>
<evidence type="ECO:0000313" key="7">
    <source>
        <dbReference type="EMBL" id="KKQ95262.1"/>
    </source>
</evidence>
<comment type="caution">
    <text evidence="7">The sequence shown here is derived from an EMBL/GenBank/DDBJ whole genome shotgun (WGS) entry which is preliminary data.</text>
</comment>
<dbReference type="HAMAP" id="MF_00040">
    <property type="entry name" value="RRF"/>
    <property type="match status" value="1"/>
</dbReference>
<proteinExistence type="inferred from homology"/>
<dbReference type="PANTHER" id="PTHR20982:SF3">
    <property type="entry name" value="MITOCHONDRIAL RIBOSOME RECYCLING FACTOR PSEUDO 1"/>
    <property type="match status" value="1"/>
</dbReference>
<dbReference type="PATRIC" id="fig|1618345.3.peg.93"/>
<dbReference type="PANTHER" id="PTHR20982">
    <property type="entry name" value="RIBOSOME RECYCLING FACTOR"/>
    <property type="match status" value="1"/>
</dbReference>
<evidence type="ECO:0000256" key="1">
    <source>
        <dbReference type="ARBA" id="ARBA00004496"/>
    </source>
</evidence>
<evidence type="ECO:0000256" key="4">
    <source>
        <dbReference type="ARBA" id="ARBA00022917"/>
    </source>
</evidence>
<dbReference type="InterPro" id="IPR036191">
    <property type="entry name" value="RRF_sf"/>
</dbReference>
<evidence type="ECO:0000259" key="6">
    <source>
        <dbReference type="Pfam" id="PF01765"/>
    </source>
</evidence>
<dbReference type="InterPro" id="IPR002661">
    <property type="entry name" value="Ribosome_recyc_fac"/>
</dbReference>
<name>A0A0G0LW40_UNCC2</name>
<keyword evidence="4 5" id="KW-0648">Protein biosynthesis</keyword>
<dbReference type="EMBL" id="LBVV01000002">
    <property type="protein sequence ID" value="KKQ95262.1"/>
    <property type="molecule type" value="Genomic_DNA"/>
</dbReference>
<dbReference type="FunFam" id="1.10.132.20:FF:000001">
    <property type="entry name" value="Ribosome-recycling factor"/>
    <property type="match status" value="1"/>
</dbReference>
<dbReference type="Pfam" id="PF01765">
    <property type="entry name" value="RRF"/>
    <property type="match status" value="1"/>
</dbReference>
<dbReference type="CDD" id="cd00520">
    <property type="entry name" value="RRF"/>
    <property type="match status" value="1"/>
</dbReference>
<comment type="subcellular location">
    <subcellularLocation>
        <location evidence="1 5">Cytoplasm</location>
    </subcellularLocation>
</comment>
<keyword evidence="3 5" id="KW-0963">Cytoplasm</keyword>
<evidence type="ECO:0000313" key="8">
    <source>
        <dbReference type="Proteomes" id="UP000034207"/>
    </source>
</evidence>
<gene>
    <name evidence="5" type="primary">frr</name>
    <name evidence="7" type="ORF">UT18_C0002G0039</name>
</gene>
<dbReference type="GO" id="GO:0005737">
    <property type="term" value="C:cytoplasm"/>
    <property type="evidence" value="ECO:0007669"/>
    <property type="project" value="UniProtKB-SubCell"/>
</dbReference>
<protein>
    <recommendedName>
        <fullName evidence="5">Ribosome-recycling factor</fullName>
        <shortName evidence="5">RRF</shortName>
    </recommendedName>
    <alternativeName>
        <fullName evidence="5">Ribosome-releasing factor</fullName>
    </alternativeName>
</protein>
<organism evidence="7 8">
    <name type="scientific">candidate division CPR2 bacterium GW2011_GWC2_39_10</name>
    <dbReference type="NCBI Taxonomy" id="1618345"/>
    <lineage>
        <taxon>Bacteria</taxon>
        <taxon>Bacteria division CPR2</taxon>
    </lineage>
</organism>
<dbReference type="STRING" id="1618345.UT18_C0002G0039"/>
<evidence type="ECO:0000256" key="3">
    <source>
        <dbReference type="ARBA" id="ARBA00022490"/>
    </source>
</evidence>
<dbReference type="Gene3D" id="1.10.132.20">
    <property type="entry name" value="Ribosome-recycling factor"/>
    <property type="match status" value="1"/>
</dbReference>